<dbReference type="InterPro" id="IPR036680">
    <property type="entry name" value="SPOR-like_sf"/>
</dbReference>
<name>A0A4Z0GTC6_9BACL</name>
<dbReference type="Proteomes" id="UP000298347">
    <property type="component" value="Unassembled WGS sequence"/>
</dbReference>
<dbReference type="Pfam" id="PF05036">
    <property type="entry name" value="SPOR"/>
    <property type="match status" value="1"/>
</dbReference>
<dbReference type="SUPFAM" id="SSF110997">
    <property type="entry name" value="Sporulation related repeat"/>
    <property type="match status" value="1"/>
</dbReference>
<keyword evidence="1" id="KW-0812">Transmembrane</keyword>
<evidence type="ECO:0000313" key="4">
    <source>
        <dbReference type="Proteomes" id="UP000298347"/>
    </source>
</evidence>
<organism evidence="3 4">
    <name type="scientific">Sporolactobacillus shoreae</name>
    <dbReference type="NCBI Taxonomy" id="1465501"/>
    <lineage>
        <taxon>Bacteria</taxon>
        <taxon>Bacillati</taxon>
        <taxon>Bacillota</taxon>
        <taxon>Bacilli</taxon>
        <taxon>Bacillales</taxon>
        <taxon>Sporolactobacillaceae</taxon>
        <taxon>Sporolactobacillus</taxon>
    </lineage>
</organism>
<comment type="caution">
    <text evidence="3">The sequence shown here is derived from an EMBL/GenBank/DDBJ whole genome shotgun (WGS) entry which is preliminary data.</text>
</comment>
<protein>
    <submittedName>
        <fullName evidence="3">SPOR domain-containing protein</fullName>
    </submittedName>
</protein>
<dbReference type="RefSeq" id="WP_135347505.1">
    <property type="nucleotide sequence ID" value="NZ_SRJD01000003.1"/>
</dbReference>
<evidence type="ECO:0000256" key="1">
    <source>
        <dbReference type="SAM" id="Phobius"/>
    </source>
</evidence>
<dbReference type="OrthoDB" id="2990540at2"/>
<evidence type="ECO:0000259" key="2">
    <source>
        <dbReference type="Pfam" id="PF05036"/>
    </source>
</evidence>
<keyword evidence="1" id="KW-1133">Transmembrane helix</keyword>
<feature type="transmembrane region" description="Helical" evidence="1">
    <location>
        <begin position="94"/>
        <end position="117"/>
    </location>
</feature>
<evidence type="ECO:0000313" key="3">
    <source>
        <dbReference type="EMBL" id="TGA99482.1"/>
    </source>
</evidence>
<dbReference type="GO" id="GO:0042834">
    <property type="term" value="F:peptidoglycan binding"/>
    <property type="evidence" value="ECO:0007669"/>
    <property type="project" value="InterPro"/>
</dbReference>
<reference evidence="3 4" key="1">
    <citation type="journal article" date="2015" name="Int. J. Syst. Evol. Microbiol.">
        <title>Sporolactobacillus shoreae sp. nov. and Sporolactobacillus spathodeae sp. nov., two spore-forming lactic acid bacteria isolated from tree barks in Thailand.</title>
        <authorList>
            <person name="Thamacharoensuk T."/>
            <person name="Kitahara M."/>
            <person name="Ohkuma M."/>
            <person name="Thongchul N."/>
            <person name="Tanasupawat S."/>
        </authorList>
    </citation>
    <scope>NUCLEOTIDE SEQUENCE [LARGE SCALE GENOMIC DNA]</scope>
    <source>
        <strain evidence="3 4">BK92</strain>
    </source>
</reference>
<dbReference type="AlphaFoldDB" id="A0A4Z0GTC6"/>
<sequence length="342" mass="37092">MDGNRKQKPDVVIRFNGERHSLEEWTKKETAAEKEKLLEWDHAFSGQMDLQAKPGGQNSNSLSEHLSYPKEIKSGRIKGKLDSLPVRLLRTIRIYWLPGAAAIVIGLVIGLTMLTVFSGKEETGSTVWGKKSGTISSGSNTVKIQSGSLDLSVYLVQAGVFSTRARADQVSQGLRKEGFAAVTAGNNPTAVLIGAASSKNGAAQLESFYKSRDISVYQKYLQIRPQSTQILKNNTLAAATLKVKTFISTLLTASGESDSGQKTISTATAHRLENILVDWKGADNNMSGNIDKQLNGSLEAAADHALVQVQALQHKGTVENYYSLQQSLLEIIALYQSLLLGQ</sequence>
<dbReference type="EMBL" id="SRJD01000003">
    <property type="protein sequence ID" value="TGA99482.1"/>
    <property type="molecule type" value="Genomic_DNA"/>
</dbReference>
<feature type="domain" description="SPOR" evidence="2">
    <location>
        <begin position="153"/>
        <end position="208"/>
    </location>
</feature>
<gene>
    <name evidence="3" type="ORF">E4665_03925</name>
</gene>
<accession>A0A4Z0GTC6</accession>
<dbReference type="Gene3D" id="3.30.70.1070">
    <property type="entry name" value="Sporulation related repeat"/>
    <property type="match status" value="1"/>
</dbReference>
<dbReference type="InterPro" id="IPR007730">
    <property type="entry name" value="SPOR-like_dom"/>
</dbReference>
<proteinExistence type="predicted"/>
<keyword evidence="1" id="KW-0472">Membrane</keyword>
<keyword evidence="4" id="KW-1185">Reference proteome</keyword>